<keyword evidence="8" id="KW-0325">Glycoprotein</keyword>
<dbReference type="Pfam" id="PF07714">
    <property type="entry name" value="PK_Tyr_Ser-Thr"/>
    <property type="match status" value="1"/>
</dbReference>
<dbReference type="EC" id="4.6.1.2" evidence="3"/>
<proteinExistence type="predicted"/>
<evidence type="ECO:0000256" key="3">
    <source>
        <dbReference type="ARBA" id="ARBA00012202"/>
    </source>
</evidence>
<comment type="subcellular location">
    <subcellularLocation>
        <location evidence="2">Membrane</location>
        <topology evidence="2">Single-pass membrane protein</topology>
    </subcellularLocation>
</comment>
<evidence type="ECO:0000256" key="4">
    <source>
        <dbReference type="ARBA" id="ARBA00022692"/>
    </source>
</evidence>
<dbReference type="Gene3D" id="1.10.510.10">
    <property type="entry name" value="Transferase(Phosphotransferase) domain 1"/>
    <property type="match status" value="1"/>
</dbReference>
<dbReference type="SMART" id="SM00044">
    <property type="entry name" value="CYCc"/>
    <property type="match status" value="1"/>
</dbReference>
<dbReference type="GO" id="GO:0004383">
    <property type="term" value="F:guanylate cyclase activity"/>
    <property type="evidence" value="ECO:0007669"/>
    <property type="project" value="UniProtKB-EC"/>
</dbReference>
<keyword evidence="14" id="KW-0675">Receptor</keyword>
<dbReference type="PROSITE" id="PS50011">
    <property type="entry name" value="PROTEIN_KINASE_DOM"/>
    <property type="match status" value="1"/>
</dbReference>
<dbReference type="SUPFAM" id="SSF56112">
    <property type="entry name" value="Protein kinase-like (PK-like)"/>
    <property type="match status" value="1"/>
</dbReference>
<dbReference type="Proteomes" id="UP000192578">
    <property type="component" value="Unassembled WGS sequence"/>
</dbReference>
<comment type="caution">
    <text evidence="14">The sequence shown here is derived from an EMBL/GenBank/DDBJ whole genome shotgun (WGS) entry which is preliminary data.</text>
</comment>
<evidence type="ECO:0000259" key="12">
    <source>
        <dbReference type="PROSITE" id="PS50011"/>
    </source>
</evidence>
<dbReference type="GO" id="GO:0005886">
    <property type="term" value="C:plasma membrane"/>
    <property type="evidence" value="ECO:0007669"/>
    <property type="project" value="TreeGrafter"/>
</dbReference>
<dbReference type="GO" id="GO:0004016">
    <property type="term" value="F:adenylate cyclase activity"/>
    <property type="evidence" value="ECO:0007669"/>
    <property type="project" value="TreeGrafter"/>
</dbReference>
<dbReference type="InterPro" id="IPR050401">
    <property type="entry name" value="Cyclic_nucleotide_synthase"/>
</dbReference>
<dbReference type="GO" id="GO:0005524">
    <property type="term" value="F:ATP binding"/>
    <property type="evidence" value="ECO:0007669"/>
    <property type="project" value="InterPro"/>
</dbReference>
<keyword evidence="6" id="KW-1133">Transmembrane helix</keyword>
<comment type="catalytic activity">
    <reaction evidence="1">
        <text>GTP = 3',5'-cyclic GMP + diphosphate</text>
        <dbReference type="Rhea" id="RHEA:13665"/>
        <dbReference type="ChEBI" id="CHEBI:33019"/>
        <dbReference type="ChEBI" id="CHEBI:37565"/>
        <dbReference type="ChEBI" id="CHEBI:57746"/>
        <dbReference type="EC" id="4.6.1.2"/>
    </reaction>
</comment>
<keyword evidence="11" id="KW-0732">Signal</keyword>
<name>A0A1W0W8W6_HYPEX</name>
<feature type="domain" description="Protein kinase" evidence="12">
    <location>
        <begin position="530"/>
        <end position="819"/>
    </location>
</feature>
<dbReference type="AlphaFoldDB" id="A0A1W0W8W6"/>
<dbReference type="Gene3D" id="3.40.50.2300">
    <property type="match status" value="2"/>
</dbReference>
<feature type="chain" id="PRO_5012777224" description="guanylate cyclase" evidence="11">
    <location>
        <begin position="25"/>
        <end position="1091"/>
    </location>
</feature>
<keyword evidence="10" id="KW-0141">cGMP biosynthesis</keyword>
<dbReference type="SUPFAM" id="SSF53822">
    <property type="entry name" value="Periplasmic binding protein-like I"/>
    <property type="match status" value="1"/>
</dbReference>
<dbReference type="Pfam" id="PF00211">
    <property type="entry name" value="Guanylate_cyc"/>
    <property type="match status" value="1"/>
</dbReference>
<evidence type="ECO:0000259" key="13">
    <source>
        <dbReference type="PROSITE" id="PS50125"/>
    </source>
</evidence>
<dbReference type="CDD" id="cd07302">
    <property type="entry name" value="CHD"/>
    <property type="match status" value="1"/>
</dbReference>
<feature type="domain" description="Guanylate cyclase" evidence="13">
    <location>
        <begin position="891"/>
        <end position="1021"/>
    </location>
</feature>
<keyword evidence="7" id="KW-0472">Membrane</keyword>
<dbReference type="InterPro" id="IPR011009">
    <property type="entry name" value="Kinase-like_dom_sf"/>
</dbReference>
<evidence type="ECO:0000313" key="15">
    <source>
        <dbReference type="Proteomes" id="UP000192578"/>
    </source>
</evidence>
<dbReference type="InterPro" id="IPR001054">
    <property type="entry name" value="A/G_cyclase"/>
</dbReference>
<dbReference type="PROSITE" id="PS50125">
    <property type="entry name" value="GUANYLATE_CYCLASE_2"/>
    <property type="match status" value="1"/>
</dbReference>
<dbReference type="Gene3D" id="3.30.70.1230">
    <property type="entry name" value="Nucleotide cyclase"/>
    <property type="match status" value="1"/>
</dbReference>
<dbReference type="InterPro" id="IPR001245">
    <property type="entry name" value="Ser-Thr/Tyr_kinase_cat_dom"/>
</dbReference>
<evidence type="ECO:0000256" key="10">
    <source>
        <dbReference type="ARBA" id="ARBA00023293"/>
    </source>
</evidence>
<evidence type="ECO:0000256" key="9">
    <source>
        <dbReference type="ARBA" id="ARBA00023239"/>
    </source>
</evidence>
<evidence type="ECO:0000256" key="2">
    <source>
        <dbReference type="ARBA" id="ARBA00004167"/>
    </source>
</evidence>
<dbReference type="InterPro" id="IPR001828">
    <property type="entry name" value="ANF_lig-bd_rcpt"/>
</dbReference>
<dbReference type="Pfam" id="PF01094">
    <property type="entry name" value="ANF_receptor"/>
    <property type="match status" value="2"/>
</dbReference>
<keyword evidence="9" id="KW-0456">Lyase</keyword>
<evidence type="ECO:0000256" key="8">
    <source>
        <dbReference type="ARBA" id="ARBA00023180"/>
    </source>
</evidence>
<dbReference type="GO" id="GO:0004672">
    <property type="term" value="F:protein kinase activity"/>
    <property type="evidence" value="ECO:0007669"/>
    <property type="project" value="InterPro"/>
</dbReference>
<keyword evidence="5" id="KW-0547">Nucleotide-binding</keyword>
<evidence type="ECO:0000313" key="14">
    <source>
        <dbReference type="EMBL" id="OQV11645.1"/>
    </source>
</evidence>
<evidence type="ECO:0000256" key="5">
    <source>
        <dbReference type="ARBA" id="ARBA00022741"/>
    </source>
</evidence>
<reference evidence="15" key="1">
    <citation type="submission" date="2017-01" db="EMBL/GenBank/DDBJ databases">
        <title>Comparative genomics of anhydrobiosis in the tardigrade Hypsibius dujardini.</title>
        <authorList>
            <person name="Yoshida Y."/>
            <person name="Koutsovoulos G."/>
            <person name="Laetsch D."/>
            <person name="Stevens L."/>
            <person name="Kumar S."/>
            <person name="Horikawa D."/>
            <person name="Ishino K."/>
            <person name="Komine S."/>
            <person name="Tomita M."/>
            <person name="Blaxter M."/>
            <person name="Arakawa K."/>
        </authorList>
    </citation>
    <scope>NUCLEOTIDE SEQUENCE [LARGE SCALE GENOMIC DNA]</scope>
    <source>
        <strain evidence="15">Z151</strain>
    </source>
</reference>
<evidence type="ECO:0000256" key="1">
    <source>
        <dbReference type="ARBA" id="ARBA00001436"/>
    </source>
</evidence>
<dbReference type="OrthoDB" id="10064100at2759"/>
<dbReference type="InterPro" id="IPR029787">
    <property type="entry name" value="Nucleotide_cyclase"/>
</dbReference>
<evidence type="ECO:0000256" key="7">
    <source>
        <dbReference type="ARBA" id="ARBA00023136"/>
    </source>
</evidence>
<dbReference type="InterPro" id="IPR000719">
    <property type="entry name" value="Prot_kinase_dom"/>
</dbReference>
<dbReference type="GO" id="GO:0035556">
    <property type="term" value="P:intracellular signal transduction"/>
    <property type="evidence" value="ECO:0007669"/>
    <property type="project" value="InterPro"/>
</dbReference>
<keyword evidence="15" id="KW-1185">Reference proteome</keyword>
<dbReference type="EMBL" id="MTYJ01000165">
    <property type="protein sequence ID" value="OQV11645.1"/>
    <property type="molecule type" value="Genomic_DNA"/>
</dbReference>
<keyword evidence="4" id="KW-0812">Transmembrane</keyword>
<evidence type="ECO:0000256" key="6">
    <source>
        <dbReference type="ARBA" id="ARBA00022989"/>
    </source>
</evidence>
<sequence length="1091" mass="122497">MLWLSRLLCSLLLPFFSSSPIARGQTVTLPKKIIVGVLRIDDSKPGEPDYWLPPALKQAETALEAAKYPNQIDFELRNDYTIPDACKDATSTAAMTNVYMRVFNYARGGKTDAEGKTLPKVHAVIGPYCSDQIRPSAIAVTTNDVVQITGGADALMDSSVYTRLSRTGYARIHQYDILLKYLVPMYGWKNFAVIYVQDNPADHSRDYDMVLLLMPNEFIRKTLLIARNRGMTDGEFVFFALDQLGTQIIPSGPGLGWNSASDSENNAAAKDAYRALLVLRVKDYSGGELYEMNAQKILVESRQAVYNMNNFTMTYPAGTFYNSLVLLGQLAYDAFVSPSDDLKAYFSSKGVNPADDTQTASVLVNYMDYIFSPPYPAGPLIKCQDGIAGPFVIDTSTSDVRESYELYALATDGIYKPYIEYDGLADVFTVVDAGYKWILQRTSGTFPGNEPECGYKNDSAACLARLLAEILSGVLVPIFLGLVYAAYYYYRRRHTVGLDPKWIALMPDLKVIHPDHTAELIAEAKRVRLALLAETFSVGPSQNSLSEKLTSPNVGYWKKQAVMVRWSKKRVVIETNLPVEVREVNETSKENIAKLLGVCLVPNNIMLLYEYCSRGSIEESVNDPESKFEWPLRFSYITDIIRGLYFIHTTSFKVHGRLSSSCCFIDSRFTVKITDAGMNSFFDMNLPESWAQKRRPDYFYRQLWTAPEILRERENTIDEVCYTATREGDTFGFGIILQEIIMHGPPYCMYDDSWTDQRIYETVSRRPTPGQKAFRPIIDESLAHIDIINLCAQCWSEVAAERPTFSQIRVIMKDITKMLGMGDKLNIMEALIMQMEEHTNGLQVMIEEKEQLILDEKARADFLLYSNLPPQYGELLRAGEPIKPVFFEMATVAVVDVENFDDLTDVSSARQIADVLSNLHIYYRDSTANFDCILLESLVQRVTIASGVPTRNGILHAREVARLALTLLYQSSTFSIPHLPEGRIKIRVGIHSGPIVSGVVGTPVPRFCLFGDTLNIATRIMSIEQPLRVRMSVASRNIVEAFGSFRAFDAGDIFVKGKGRLKTYILVGEDGNHELMELKANFGADSMDLIH</sequence>
<dbReference type="GO" id="GO:0001653">
    <property type="term" value="F:peptide receptor activity"/>
    <property type="evidence" value="ECO:0007669"/>
    <property type="project" value="TreeGrafter"/>
</dbReference>
<dbReference type="PANTHER" id="PTHR11920:SF502">
    <property type="entry name" value="GUANYLATE CYCLASE"/>
    <property type="match status" value="1"/>
</dbReference>
<accession>A0A1W0W8W6</accession>
<organism evidence="14 15">
    <name type="scientific">Hypsibius exemplaris</name>
    <name type="common">Freshwater tardigrade</name>
    <dbReference type="NCBI Taxonomy" id="2072580"/>
    <lineage>
        <taxon>Eukaryota</taxon>
        <taxon>Metazoa</taxon>
        <taxon>Ecdysozoa</taxon>
        <taxon>Tardigrada</taxon>
        <taxon>Eutardigrada</taxon>
        <taxon>Parachela</taxon>
        <taxon>Hypsibioidea</taxon>
        <taxon>Hypsibiidae</taxon>
        <taxon>Hypsibius</taxon>
    </lineage>
</organism>
<dbReference type="GO" id="GO:0007168">
    <property type="term" value="P:receptor guanylyl cyclase signaling pathway"/>
    <property type="evidence" value="ECO:0007669"/>
    <property type="project" value="TreeGrafter"/>
</dbReference>
<evidence type="ECO:0000256" key="11">
    <source>
        <dbReference type="SAM" id="SignalP"/>
    </source>
</evidence>
<dbReference type="InterPro" id="IPR028082">
    <property type="entry name" value="Peripla_BP_I"/>
</dbReference>
<dbReference type="PANTHER" id="PTHR11920">
    <property type="entry name" value="GUANYLYL CYCLASE"/>
    <property type="match status" value="1"/>
</dbReference>
<dbReference type="SUPFAM" id="SSF55073">
    <property type="entry name" value="Nucleotide cyclase"/>
    <property type="match status" value="1"/>
</dbReference>
<gene>
    <name evidence="14" type="ORF">BV898_14067</name>
</gene>
<feature type="signal peptide" evidence="11">
    <location>
        <begin position="1"/>
        <end position="24"/>
    </location>
</feature>
<protein>
    <recommendedName>
        <fullName evidence="3">guanylate cyclase</fullName>
        <ecNumber evidence="3">4.6.1.2</ecNumber>
    </recommendedName>
</protein>